<gene>
    <name evidence="3" type="ORF">RND81_03G072100</name>
</gene>
<protein>
    <recommendedName>
        <fullName evidence="2">Glycolipid transfer protein domain-containing protein</fullName>
    </recommendedName>
</protein>
<dbReference type="GO" id="GO:1902388">
    <property type="term" value="F:ceramide 1-phosphate transfer activity"/>
    <property type="evidence" value="ECO:0007669"/>
    <property type="project" value="TreeGrafter"/>
</dbReference>
<dbReference type="PANTHER" id="PTHR10219">
    <property type="entry name" value="GLYCOLIPID TRANSFER PROTEIN-RELATED"/>
    <property type="match status" value="1"/>
</dbReference>
<dbReference type="GO" id="GO:1902387">
    <property type="term" value="F:ceramide 1-phosphate binding"/>
    <property type="evidence" value="ECO:0007669"/>
    <property type="project" value="TreeGrafter"/>
</dbReference>
<dbReference type="Proteomes" id="UP001443914">
    <property type="component" value="Unassembled WGS sequence"/>
</dbReference>
<dbReference type="InterPro" id="IPR014830">
    <property type="entry name" value="Glycolipid_transfer_prot_dom"/>
</dbReference>
<dbReference type="Gene3D" id="1.10.3520.10">
    <property type="entry name" value="Glycolipid transfer protein"/>
    <property type="match status" value="1"/>
</dbReference>
<dbReference type="InterPro" id="IPR036497">
    <property type="entry name" value="GLTP_sf"/>
</dbReference>
<organism evidence="3 4">
    <name type="scientific">Saponaria officinalis</name>
    <name type="common">Common soapwort</name>
    <name type="synonym">Lychnis saponaria</name>
    <dbReference type="NCBI Taxonomy" id="3572"/>
    <lineage>
        <taxon>Eukaryota</taxon>
        <taxon>Viridiplantae</taxon>
        <taxon>Streptophyta</taxon>
        <taxon>Embryophyta</taxon>
        <taxon>Tracheophyta</taxon>
        <taxon>Spermatophyta</taxon>
        <taxon>Magnoliopsida</taxon>
        <taxon>eudicotyledons</taxon>
        <taxon>Gunneridae</taxon>
        <taxon>Pentapetalae</taxon>
        <taxon>Caryophyllales</taxon>
        <taxon>Caryophyllaceae</taxon>
        <taxon>Caryophylleae</taxon>
        <taxon>Saponaria</taxon>
    </lineage>
</organism>
<comment type="caution">
    <text evidence="3">The sequence shown here is derived from an EMBL/GenBank/DDBJ whole genome shotgun (WGS) entry which is preliminary data.</text>
</comment>
<dbReference type="GO" id="GO:0005829">
    <property type="term" value="C:cytosol"/>
    <property type="evidence" value="ECO:0007669"/>
    <property type="project" value="TreeGrafter"/>
</dbReference>
<accession>A0AAW1M6D6</accession>
<evidence type="ECO:0000313" key="4">
    <source>
        <dbReference type="Proteomes" id="UP001443914"/>
    </source>
</evidence>
<dbReference type="EMBL" id="JBDFQZ010000003">
    <property type="protein sequence ID" value="KAK9740932.1"/>
    <property type="molecule type" value="Genomic_DNA"/>
</dbReference>
<dbReference type="SUPFAM" id="SSF110004">
    <property type="entry name" value="Glycolipid transfer protein, GLTP"/>
    <property type="match status" value="1"/>
</dbReference>
<name>A0AAW1M6D6_SAPOF</name>
<evidence type="ECO:0000256" key="1">
    <source>
        <dbReference type="SAM" id="MobiDB-lite"/>
    </source>
</evidence>
<evidence type="ECO:0000313" key="3">
    <source>
        <dbReference type="EMBL" id="KAK9740932.1"/>
    </source>
</evidence>
<feature type="region of interest" description="Disordered" evidence="1">
    <location>
        <begin position="33"/>
        <end position="57"/>
    </location>
</feature>
<dbReference type="PANTHER" id="PTHR10219:SF34">
    <property type="entry name" value="GLYCOLIPID TRANSFER PROTEIN 3"/>
    <property type="match status" value="1"/>
</dbReference>
<dbReference type="Pfam" id="PF08718">
    <property type="entry name" value="GLTP"/>
    <property type="match status" value="1"/>
</dbReference>
<sequence>MKRKREIERKTEIKSAIEELSLIIKFNNNNNHKNNNTKIMGSSSNTSSSTLDNNTSNNKEDDCFQQVVVSKIPTRPFISLCSSILQVLDKIGPTMAVLRQDIFKNIQRLEMLYETNPEKYSYLVDILNKEAVDRNAKKGDTSSKALVWLTRCLDFTAALLQRLIIDPKESMEQIVGDAYEITFKPWHGWIAAAAFRVALKLIPDTDTFINLLKDKDHNFDTLKDDIQSFLSLLVPLLEDLHSTLSSYGLEKLKSA</sequence>
<reference evidence="3" key="1">
    <citation type="submission" date="2024-03" db="EMBL/GenBank/DDBJ databases">
        <title>WGS assembly of Saponaria officinalis var. Norfolk2.</title>
        <authorList>
            <person name="Jenkins J."/>
            <person name="Shu S."/>
            <person name="Grimwood J."/>
            <person name="Barry K."/>
            <person name="Goodstein D."/>
            <person name="Schmutz J."/>
            <person name="Leebens-Mack J."/>
            <person name="Osbourn A."/>
        </authorList>
    </citation>
    <scope>NUCLEOTIDE SEQUENCE [LARGE SCALE GENOMIC DNA]</scope>
    <source>
        <strain evidence="3">JIC</strain>
    </source>
</reference>
<evidence type="ECO:0000259" key="2">
    <source>
        <dbReference type="Pfam" id="PF08718"/>
    </source>
</evidence>
<dbReference type="GO" id="GO:0016020">
    <property type="term" value="C:membrane"/>
    <property type="evidence" value="ECO:0007669"/>
    <property type="project" value="TreeGrafter"/>
</dbReference>
<proteinExistence type="predicted"/>
<keyword evidence="4" id="KW-1185">Reference proteome</keyword>
<dbReference type="AlphaFoldDB" id="A0AAW1M6D6"/>
<feature type="domain" description="Glycolipid transfer protein" evidence="2">
    <location>
        <begin position="72"/>
        <end position="213"/>
    </location>
</feature>